<dbReference type="Pfam" id="PF00295">
    <property type="entry name" value="Glyco_hydro_28"/>
    <property type="match status" value="1"/>
</dbReference>
<keyword evidence="11" id="KW-1185">Reference proteome</keyword>
<feature type="active site" evidence="8">
    <location>
        <position position="136"/>
    </location>
</feature>
<gene>
    <name evidence="10" type="ORF">D8674_014973</name>
</gene>
<evidence type="ECO:0000256" key="6">
    <source>
        <dbReference type="ARBA" id="ARBA00023295"/>
    </source>
</evidence>
<evidence type="ECO:0000256" key="5">
    <source>
        <dbReference type="ARBA" id="ARBA00022801"/>
    </source>
</evidence>
<dbReference type="InterPro" id="IPR012334">
    <property type="entry name" value="Pectin_lyas_fold"/>
</dbReference>
<dbReference type="Proteomes" id="UP000327157">
    <property type="component" value="Chromosome 15"/>
</dbReference>
<dbReference type="PANTHER" id="PTHR31375">
    <property type="match status" value="1"/>
</dbReference>
<name>A0A5N5H7I8_9ROSA</name>
<comment type="similarity">
    <text evidence="2 9">Belongs to the glycosyl hydrolase 28 family.</text>
</comment>
<keyword evidence="6 9" id="KW-0326">Glycosidase</keyword>
<dbReference type="PROSITE" id="PS00502">
    <property type="entry name" value="POLYGALACTURONASE"/>
    <property type="match status" value="1"/>
</dbReference>
<dbReference type="AlphaFoldDB" id="A0A5N5H7I8"/>
<evidence type="ECO:0000256" key="7">
    <source>
        <dbReference type="ARBA" id="ARBA00023316"/>
    </source>
</evidence>
<evidence type="ECO:0000256" key="9">
    <source>
        <dbReference type="RuleBase" id="RU361169"/>
    </source>
</evidence>
<comment type="subcellular location">
    <subcellularLocation>
        <location evidence="1">Secreted</location>
        <location evidence="1">Cell wall</location>
    </subcellularLocation>
</comment>
<evidence type="ECO:0000313" key="11">
    <source>
        <dbReference type="Proteomes" id="UP000327157"/>
    </source>
</evidence>
<organism evidence="10 11">
    <name type="scientific">Pyrus ussuriensis x Pyrus communis</name>
    <dbReference type="NCBI Taxonomy" id="2448454"/>
    <lineage>
        <taxon>Eukaryota</taxon>
        <taxon>Viridiplantae</taxon>
        <taxon>Streptophyta</taxon>
        <taxon>Embryophyta</taxon>
        <taxon>Tracheophyta</taxon>
        <taxon>Spermatophyta</taxon>
        <taxon>Magnoliopsida</taxon>
        <taxon>eudicotyledons</taxon>
        <taxon>Gunneridae</taxon>
        <taxon>Pentapetalae</taxon>
        <taxon>rosids</taxon>
        <taxon>fabids</taxon>
        <taxon>Rosales</taxon>
        <taxon>Rosaceae</taxon>
        <taxon>Amygdaloideae</taxon>
        <taxon>Maleae</taxon>
        <taxon>Pyrus</taxon>
    </lineage>
</organism>
<dbReference type="SUPFAM" id="SSF51126">
    <property type="entry name" value="Pectin lyase-like"/>
    <property type="match status" value="2"/>
</dbReference>
<keyword evidence="3" id="KW-0134">Cell wall</keyword>
<proteinExistence type="inferred from homology"/>
<evidence type="ECO:0000256" key="8">
    <source>
        <dbReference type="PROSITE-ProRule" id="PRU10052"/>
    </source>
</evidence>
<dbReference type="GO" id="GO:0005975">
    <property type="term" value="P:carbohydrate metabolic process"/>
    <property type="evidence" value="ECO:0007669"/>
    <property type="project" value="InterPro"/>
</dbReference>
<evidence type="ECO:0000256" key="3">
    <source>
        <dbReference type="ARBA" id="ARBA00022512"/>
    </source>
</evidence>
<keyword evidence="5 9" id="KW-0378">Hydrolase</keyword>
<evidence type="ECO:0000313" key="10">
    <source>
        <dbReference type="EMBL" id="KAB2619104.1"/>
    </source>
</evidence>
<dbReference type="EMBL" id="SMOL01000401">
    <property type="protein sequence ID" value="KAB2619104.1"/>
    <property type="molecule type" value="Genomic_DNA"/>
</dbReference>
<keyword evidence="7" id="KW-0961">Cell wall biogenesis/degradation</keyword>
<dbReference type="OrthoDB" id="187139at2759"/>
<reference evidence="11" key="2">
    <citation type="submission" date="2019-10" db="EMBL/GenBank/DDBJ databases">
        <title>A de novo genome assembly of a pear dwarfing rootstock.</title>
        <authorList>
            <person name="Wang F."/>
            <person name="Wang J."/>
            <person name="Li S."/>
            <person name="Zhang Y."/>
            <person name="Fang M."/>
            <person name="Ma L."/>
            <person name="Zhao Y."/>
            <person name="Jiang S."/>
        </authorList>
    </citation>
    <scope>NUCLEOTIDE SEQUENCE [LARGE SCALE GENOMIC DNA]</scope>
</reference>
<dbReference type="GO" id="GO:0071555">
    <property type="term" value="P:cell wall organization"/>
    <property type="evidence" value="ECO:0007669"/>
    <property type="project" value="UniProtKB-KW"/>
</dbReference>
<dbReference type="InterPro" id="IPR011050">
    <property type="entry name" value="Pectin_lyase_fold/virulence"/>
</dbReference>
<reference evidence="10 11" key="3">
    <citation type="submission" date="2019-11" db="EMBL/GenBank/DDBJ databases">
        <title>A de novo genome assembly of a pear dwarfing rootstock.</title>
        <authorList>
            <person name="Wang F."/>
            <person name="Wang J."/>
            <person name="Li S."/>
            <person name="Zhang Y."/>
            <person name="Fang M."/>
            <person name="Ma L."/>
            <person name="Zhao Y."/>
            <person name="Jiang S."/>
        </authorList>
    </citation>
    <scope>NUCLEOTIDE SEQUENCE [LARGE SCALE GENOMIC DNA]</scope>
    <source>
        <strain evidence="10">S2</strain>
        <tissue evidence="10">Leaf</tissue>
    </source>
</reference>
<keyword evidence="4" id="KW-0964">Secreted</keyword>
<dbReference type="Gene3D" id="2.160.20.10">
    <property type="entry name" value="Single-stranded right-handed beta-helix, Pectin lyase-like"/>
    <property type="match status" value="1"/>
</dbReference>
<evidence type="ECO:0000256" key="2">
    <source>
        <dbReference type="ARBA" id="ARBA00008834"/>
    </source>
</evidence>
<dbReference type="GO" id="GO:0004650">
    <property type="term" value="F:polygalacturonase activity"/>
    <property type="evidence" value="ECO:0007669"/>
    <property type="project" value="InterPro"/>
</dbReference>
<dbReference type="InterPro" id="IPR000743">
    <property type="entry name" value="Glyco_hydro_28"/>
</dbReference>
<evidence type="ECO:0000256" key="1">
    <source>
        <dbReference type="ARBA" id="ARBA00004191"/>
    </source>
</evidence>
<comment type="caution">
    <text evidence="10">The sequence shown here is derived from an EMBL/GenBank/DDBJ whole genome shotgun (WGS) entry which is preliminary data.</text>
</comment>
<reference evidence="10 11" key="1">
    <citation type="submission" date="2019-09" db="EMBL/GenBank/DDBJ databases">
        <authorList>
            <person name="Ou C."/>
        </authorList>
    </citation>
    <scope>NUCLEOTIDE SEQUENCE [LARGE SCALE GENOMIC DNA]</scope>
    <source>
        <strain evidence="10">S2</strain>
        <tissue evidence="10">Leaf</tissue>
    </source>
</reference>
<protein>
    <submittedName>
        <fullName evidence="10">Polygalacturonase</fullName>
    </submittedName>
</protein>
<evidence type="ECO:0000256" key="4">
    <source>
        <dbReference type="ARBA" id="ARBA00022525"/>
    </source>
</evidence>
<accession>A0A5N5H7I8</accession>
<sequence length="295" mass="31207">MCILTLSILHHDIGNQTLIYVQEIIRYQSLDFQGKGNCYSPTALRLSNCSNLHLRGLTHVNSPRSHISIGNSENVTLTHLNITAPESSPNTDGIDLSSSKNVSIHESTIATGDDCIAIKGNCSKINITGIMCGPGHGISVGSLGAQGAFETVEEVFVGNCTLTGSMYGARIKTWQVAFGIGYGQNGTYNVFDFACGTPGSSQTLSIPQGKTYLLNPLRFLGPCKSNNVQIQAINMSDVTYTGFQGTSASEQAITLDCDSVGCTNIVMDLPVLKALCKNASGKSSSTTPVVPCLSE</sequence>